<dbReference type="Gene3D" id="3.80.10.10">
    <property type="entry name" value="Ribonuclease Inhibitor"/>
    <property type="match status" value="1"/>
</dbReference>
<evidence type="ECO:0000313" key="1">
    <source>
        <dbReference type="EMBL" id="CAB3386413.1"/>
    </source>
</evidence>
<dbReference type="EMBL" id="CADEPI010000480">
    <property type="protein sequence ID" value="CAB3386413.1"/>
    <property type="molecule type" value="Genomic_DNA"/>
</dbReference>
<comment type="caution">
    <text evidence="1">The sequence shown here is derived from an EMBL/GenBank/DDBJ whole genome shotgun (WGS) entry which is preliminary data.</text>
</comment>
<keyword evidence="2" id="KW-1185">Reference proteome</keyword>
<proteinExistence type="predicted"/>
<accession>A0A8S1E1T0</accession>
<gene>
    <name evidence="1" type="ORF">CLODIP_2_CD15322</name>
</gene>
<dbReference type="Proteomes" id="UP000494165">
    <property type="component" value="Unassembled WGS sequence"/>
</dbReference>
<dbReference type="InterPro" id="IPR032675">
    <property type="entry name" value="LRR_dom_sf"/>
</dbReference>
<name>A0A8S1E1T0_9INSE</name>
<reference evidence="1 2" key="1">
    <citation type="submission" date="2020-04" db="EMBL/GenBank/DDBJ databases">
        <authorList>
            <person name="Alioto T."/>
            <person name="Alioto T."/>
            <person name="Gomez Garrido J."/>
        </authorList>
    </citation>
    <scope>NUCLEOTIDE SEQUENCE [LARGE SCALE GENOMIC DNA]</scope>
</reference>
<organism evidence="1 2">
    <name type="scientific">Cloeon dipterum</name>
    <dbReference type="NCBI Taxonomy" id="197152"/>
    <lineage>
        <taxon>Eukaryota</taxon>
        <taxon>Metazoa</taxon>
        <taxon>Ecdysozoa</taxon>
        <taxon>Arthropoda</taxon>
        <taxon>Hexapoda</taxon>
        <taxon>Insecta</taxon>
        <taxon>Pterygota</taxon>
        <taxon>Palaeoptera</taxon>
        <taxon>Ephemeroptera</taxon>
        <taxon>Pisciforma</taxon>
        <taxon>Baetidae</taxon>
        <taxon>Cloeon</taxon>
    </lineage>
</organism>
<evidence type="ECO:0000313" key="2">
    <source>
        <dbReference type="Proteomes" id="UP000494165"/>
    </source>
</evidence>
<sequence>MSLQKALCLICARPTADGAILAVHVDKEKLQTWFLIVCGHELPKEIAEEDKICYFCLWQAEFMCKLDDVMADAAVVWWPRNLDLDNEAKELRKNFLEGNANQCWVQLEKVKLPELEDEENRNPNHQWECIYFVHKRLKAMFAMNETMLQNYAKRERNMRSVNERIRRIAFRLGIHLTFGFEMQEFQFNLPKETFVRLALQLMKTKCTCLIRDESMEFWDMMQIFLKLVDTDNLKELDLTGFISFCKIEAKYYAFNIAIKIIAFKNENIEVFRIFREVDEESFTNPEFIVDPLVISSLKILRHLRELQIELFTFNLQEVMDICSEAPNLQHINVNFKVEQLPEKEELEDKLGNLRAFQFENMVNPDLELFNEFVLMCMNNLMKLQLIGKPCSPFCSKYEIIDSYLLHSSNLRHLSIGNGIKFNPDFPELFPLVSHLRIDFDEISESAMDLLVSHPLFTEVTSLNLQFISLDGMFNILHIYGSNLVELHAVIDDSVKSTSPMSYISILEFCPNLEKIYVDYQSDEEFFETAEDFLPFTKINELKIDLHSMIRSQIVAAPGLKKMEIFYVGFDEFFKKCSPVFAGKTFKRQVLRNLEHLTIDMRWFKAEQVDAHSFKQMALMIKIAEKNLRCLSVIKLKLNCRCDYLKLAKALKDEATTNEDIQMQGWLWDKVTIQSLTCIVDDALIDILESKRRTRSRKAMAVAKVNLKEHIRRIASKLGIILLHDFDLEQLSNDLPKESFVPLALKLLKTKCTFLVRDEDISLFFALNAHILKKLLNGYKPKELDLTGLMTFNKKTPSKIALLKYLATYEPFQGIEVFRIFNDRFEKNFGNKLAPTDLETLSKNLKNSQLQYLRELQFEAHSFHLNEVMGLCGELPTLEHINVILGVQQLPERAELISKLGNLKAFQCVEIKYQDMEIYMKFIMMCMVNLTKLQLIGKPCSPFCTNYKIVDSDELLGSAALRHLCIDKWISWDTELSEKFPNVSHLKANFYDLENCNQNLKYLKKFLKIKSLNLHNITKQTLFNFLKTYGSNLRELHAVIDERDNSLSDMFYTKIWLLCPKLEKICVNYQINEEIYEIGQKTLLAASKINELKIDLKTMMKTIMVTAPGLKKMEMDCRGVHDSFMWYSVNLCSDITQKKILQELEHLTIDMYWFCPEQINAKLFKEVASIVKVSAEKLPKLTVIKFMVNCHCDYLKLAKALKDVKTTVAEIREIIFIRLLEDTVKLLRSIVDDKLIEILENFNDKRRTRSRKDLILAMAVANENLKEHIRRIASKLRIDLDPEFDLKKLSNDLPEESFVPLALKLMKTKCTFLLRNNELFRDLNIHILRELLIRYDPDEIDLTGLMTFSKSIYTKYFQLKILTTEAFQNIKCSHSGAHQRHPRSQEIARKSKFDIKAGQLESFPLQLIGKPSSPFCTNYDVVKSDELGSTTASSLRHLSIEKWMNRDLKFLQSFPEVSHLKVDLDGLKNYDQVLEYLKKFKKVKSLNLQHVTKQTMFHFLETYGYYLRELHAVIDERDDSTSAMFFTNIWLCCPNLEKIFVNYQTDKMKCFDTYQIALMAASNINELKIDLKTMMSTNIVTAPVLKKMEMNCEGFHNSFICWSI</sequence>
<protein>
    <submittedName>
        <fullName evidence="1">Uncharacterized protein</fullName>
    </submittedName>
</protein>
<dbReference type="SUPFAM" id="SSF52058">
    <property type="entry name" value="L domain-like"/>
    <property type="match status" value="1"/>
</dbReference>